<sequence length="87" mass="9445">MADALTARKSTLADLTTSEIGSPRSWSTFGQVLTAVGVLRAYARITPDYPFESTRPSMTGGTVDVRQVPLGWWERSSPGTRRCSSPP</sequence>
<dbReference type="AlphaFoldDB" id="X8AID5"/>
<dbReference type="GO" id="GO:0004029">
    <property type="term" value="F:aldehyde dehydrogenase (NAD+) activity"/>
    <property type="evidence" value="ECO:0007669"/>
    <property type="project" value="UniProtKB-EC"/>
</dbReference>
<protein>
    <submittedName>
        <fullName evidence="2">Acetaldehyde dehydrogenase domain protein</fullName>
        <ecNumber evidence="2">1.2.1.3</ecNumber>
    </submittedName>
</protein>
<organism evidence="2">
    <name type="scientific">Mycobacterium xenopi 4042</name>
    <dbReference type="NCBI Taxonomy" id="1299334"/>
    <lineage>
        <taxon>Bacteria</taxon>
        <taxon>Bacillati</taxon>
        <taxon>Actinomycetota</taxon>
        <taxon>Actinomycetes</taxon>
        <taxon>Mycobacteriales</taxon>
        <taxon>Mycobacteriaceae</taxon>
        <taxon>Mycobacterium</taxon>
    </lineage>
</organism>
<gene>
    <name evidence="2" type="primary">aldH</name>
    <name evidence="2" type="ORF">I553_4892</name>
</gene>
<dbReference type="InterPro" id="IPR016161">
    <property type="entry name" value="Ald_DH/histidinol_DH"/>
</dbReference>
<proteinExistence type="predicted"/>
<dbReference type="EC" id="1.2.1.3" evidence="2"/>
<keyword evidence="1 2" id="KW-0560">Oxidoreductase</keyword>
<dbReference type="PATRIC" id="fig|1299334.3.peg.6564"/>
<dbReference type="InterPro" id="IPR016162">
    <property type="entry name" value="Ald_DH_N"/>
</dbReference>
<accession>X8AID5</accession>
<name>X8AID5_MYCXE</name>
<dbReference type="Gene3D" id="3.40.605.10">
    <property type="entry name" value="Aldehyde Dehydrogenase, Chain A, domain 1"/>
    <property type="match status" value="1"/>
</dbReference>
<reference evidence="2" key="1">
    <citation type="submission" date="2014-01" db="EMBL/GenBank/DDBJ databases">
        <authorList>
            <person name="Brown-Elliot B."/>
            <person name="Wallace R."/>
            <person name="Lenaerts A."/>
            <person name="Ordway D."/>
            <person name="DeGroote M.A."/>
            <person name="Parker T."/>
            <person name="Sizemore C."/>
            <person name="Tallon L.J."/>
            <person name="Sadzewicz L.K."/>
            <person name="Sengamalay N."/>
            <person name="Fraser C.M."/>
            <person name="Hine E."/>
            <person name="Shefchek K.A."/>
            <person name="Das S.P."/>
            <person name="Tettelin H."/>
        </authorList>
    </citation>
    <scope>NUCLEOTIDE SEQUENCE [LARGE SCALE GENOMIC DNA]</scope>
    <source>
        <strain evidence="2">4042</strain>
    </source>
</reference>
<dbReference type="SUPFAM" id="SSF53720">
    <property type="entry name" value="ALDH-like"/>
    <property type="match status" value="1"/>
</dbReference>
<comment type="caution">
    <text evidence="2">The sequence shown here is derived from an EMBL/GenBank/DDBJ whole genome shotgun (WGS) entry which is preliminary data.</text>
</comment>
<dbReference type="EMBL" id="JAOB01000060">
    <property type="protein sequence ID" value="EUA30635.1"/>
    <property type="molecule type" value="Genomic_DNA"/>
</dbReference>
<evidence type="ECO:0000313" key="2">
    <source>
        <dbReference type="EMBL" id="EUA30635.1"/>
    </source>
</evidence>
<evidence type="ECO:0000256" key="1">
    <source>
        <dbReference type="ARBA" id="ARBA00023002"/>
    </source>
</evidence>